<accession>A0A0F9V1R3</accession>
<protein>
    <submittedName>
        <fullName evidence="1">Uncharacterized protein</fullName>
    </submittedName>
</protein>
<name>A0A0F9V1R3_9ZZZZ</name>
<proteinExistence type="predicted"/>
<dbReference type="EMBL" id="LAZR01000084">
    <property type="protein sequence ID" value="KKN93662.1"/>
    <property type="molecule type" value="Genomic_DNA"/>
</dbReference>
<dbReference type="AlphaFoldDB" id="A0A0F9V1R3"/>
<evidence type="ECO:0000313" key="1">
    <source>
        <dbReference type="EMBL" id="KKN93662.1"/>
    </source>
</evidence>
<comment type="caution">
    <text evidence="1">The sequence shown here is derived from an EMBL/GenBank/DDBJ whole genome shotgun (WGS) entry which is preliminary data.</text>
</comment>
<gene>
    <name evidence="1" type="ORF">LCGC14_0194940</name>
</gene>
<sequence length="75" mass="8453">MRRSVKKLDEFYKEHNVVVNGVQLAITSRQQEIVTACVAENGFQLKDIKKVRQMGHGSVAIDLMIGKTLYTENSS</sequence>
<organism evidence="1">
    <name type="scientific">marine sediment metagenome</name>
    <dbReference type="NCBI Taxonomy" id="412755"/>
    <lineage>
        <taxon>unclassified sequences</taxon>
        <taxon>metagenomes</taxon>
        <taxon>ecological metagenomes</taxon>
    </lineage>
</organism>
<reference evidence="1" key="1">
    <citation type="journal article" date="2015" name="Nature">
        <title>Complex archaea that bridge the gap between prokaryotes and eukaryotes.</title>
        <authorList>
            <person name="Spang A."/>
            <person name="Saw J.H."/>
            <person name="Jorgensen S.L."/>
            <person name="Zaremba-Niedzwiedzka K."/>
            <person name="Martijn J."/>
            <person name="Lind A.E."/>
            <person name="van Eijk R."/>
            <person name="Schleper C."/>
            <person name="Guy L."/>
            <person name="Ettema T.J."/>
        </authorList>
    </citation>
    <scope>NUCLEOTIDE SEQUENCE</scope>
</reference>